<dbReference type="Gene3D" id="2.30.29.30">
    <property type="entry name" value="Pleckstrin-homology domain (PH domain)/Phosphotyrosine-binding domain (PTB)"/>
    <property type="match status" value="1"/>
</dbReference>
<dbReference type="InterPro" id="IPR011993">
    <property type="entry name" value="PH-like_dom_sf"/>
</dbReference>
<feature type="domain" description="Pleckstrin homology" evidence="2">
    <location>
        <begin position="108"/>
        <end position="156"/>
    </location>
</feature>
<feature type="compositionally biased region" description="Polar residues" evidence="1">
    <location>
        <begin position="255"/>
        <end position="274"/>
    </location>
</feature>
<dbReference type="AlphaFoldDB" id="A0A3Q2Z5F9"/>
<accession>A0A3Q2Z5F9</accession>
<feature type="region of interest" description="Disordered" evidence="1">
    <location>
        <begin position="69"/>
        <end position="89"/>
    </location>
</feature>
<sequence>MIGVNSIQSASRLRSRSLGSVRSARDSRDPQSFRQVLGKVSNVESATSLYASIKNDKLQWTIDEEELRTSASDSADGRTDSASHTLKRAGMGRNQLAAAAQRADGELYKSGFLVRKVHADADGKKTARGRRGWKSFYATLKGRVLYLQKAASHEARFRAASSDLDELVGAAPDRKVKGRELDEQKARREYLEFEVRDLLLQNDNGFKNILAHFSPSPPQHADGKEKTRGTKSLKVASSHLLCDGSAQQEEESGKNENTPRPQASKLASRQEVTP</sequence>
<dbReference type="GeneTree" id="ENSGT00940000155061"/>
<evidence type="ECO:0000313" key="4">
    <source>
        <dbReference type="Proteomes" id="UP000264820"/>
    </source>
</evidence>
<organism evidence="3 4">
    <name type="scientific">Hippocampus comes</name>
    <name type="common">Tiger tail seahorse</name>
    <dbReference type="NCBI Taxonomy" id="109280"/>
    <lineage>
        <taxon>Eukaryota</taxon>
        <taxon>Metazoa</taxon>
        <taxon>Chordata</taxon>
        <taxon>Craniata</taxon>
        <taxon>Vertebrata</taxon>
        <taxon>Euteleostomi</taxon>
        <taxon>Actinopterygii</taxon>
        <taxon>Neopterygii</taxon>
        <taxon>Teleostei</taxon>
        <taxon>Neoteleostei</taxon>
        <taxon>Acanthomorphata</taxon>
        <taxon>Syngnathiaria</taxon>
        <taxon>Syngnathiformes</taxon>
        <taxon>Syngnathoidei</taxon>
        <taxon>Syngnathidae</taxon>
        <taxon>Hippocampus</taxon>
    </lineage>
</organism>
<feature type="region of interest" description="Disordered" evidence="1">
    <location>
        <begin position="210"/>
        <end position="274"/>
    </location>
</feature>
<dbReference type="PANTHER" id="PTHR10663:SF334">
    <property type="entry name" value="PH AND SEC7 DOMAIN-CONTAINING PROTEIN 1"/>
    <property type="match status" value="1"/>
</dbReference>
<proteinExistence type="predicted"/>
<evidence type="ECO:0000313" key="3">
    <source>
        <dbReference type="Ensembl" id="ENSHCOP00000026902.1"/>
    </source>
</evidence>
<reference evidence="3" key="2">
    <citation type="submission" date="2025-09" db="UniProtKB">
        <authorList>
            <consortium name="Ensembl"/>
        </authorList>
    </citation>
    <scope>IDENTIFICATION</scope>
</reference>
<protein>
    <recommendedName>
        <fullName evidence="2">Pleckstrin homology domain-containing protein</fullName>
    </recommendedName>
</protein>
<name>A0A3Q2Z5F9_HIPCM</name>
<keyword evidence="4" id="KW-1185">Reference proteome</keyword>
<dbReference type="Proteomes" id="UP000264820">
    <property type="component" value="Unplaced"/>
</dbReference>
<evidence type="ECO:0000259" key="2">
    <source>
        <dbReference type="Pfam" id="PF15410"/>
    </source>
</evidence>
<dbReference type="Ensembl" id="ENSHCOT00000022512.1">
    <property type="protein sequence ID" value="ENSHCOP00000026902.1"/>
    <property type="gene ID" value="ENSHCOG00000018272.1"/>
</dbReference>
<dbReference type="SUPFAM" id="SSF50729">
    <property type="entry name" value="PH domain-like"/>
    <property type="match status" value="1"/>
</dbReference>
<dbReference type="Pfam" id="PF15410">
    <property type="entry name" value="PH_9"/>
    <property type="match status" value="1"/>
</dbReference>
<reference evidence="3" key="1">
    <citation type="submission" date="2025-08" db="UniProtKB">
        <authorList>
            <consortium name="Ensembl"/>
        </authorList>
    </citation>
    <scope>IDENTIFICATION</scope>
</reference>
<dbReference type="STRING" id="109280.ENSHCOP00000026902"/>
<dbReference type="PANTHER" id="PTHR10663">
    <property type="entry name" value="GUANYL-NUCLEOTIDE EXCHANGE FACTOR"/>
    <property type="match status" value="1"/>
</dbReference>
<dbReference type="InterPro" id="IPR041681">
    <property type="entry name" value="PH_9"/>
</dbReference>
<evidence type="ECO:0000256" key="1">
    <source>
        <dbReference type="SAM" id="MobiDB-lite"/>
    </source>
</evidence>